<dbReference type="SUPFAM" id="SSF53756">
    <property type="entry name" value="UDP-Glycosyltransferase/glycogen phosphorylase"/>
    <property type="match status" value="1"/>
</dbReference>
<sequence length="359" mass="39989">MKILLLAPAKNPLIRRLKARLLERGCEVVLVSYDDGADYRLRGRGRFSDYLRFWGIRGIVKKEAPDVIHAHGVNHYGLLASFQWSVPVVLAAWGSDVLGVAQRSNPVARFVLRAINAWSVSRASKIHSSAQHVLDEARRQAVFAKKEKFTSFYWGLPPVCGDAKSVQTGESHDCLTGSGLKPDDRVVLFPRGLRSLYRPLLVLDLIRKWNELNPDRVCVVLKAFSKPYDEKVFFENANGANFVYIDRLLDDGELCCLYSKTDIHVNVPISDALGGGVIEPIQFGSVPVLSDLKPYRDLLAITQGSLLESESDQGLERAISTAESLAKQPIKSKYSEYSATTVVSNVIDLYEKVIGRRTT</sequence>
<accession>A0ABZ0Z076</accession>
<evidence type="ECO:0000313" key="3">
    <source>
        <dbReference type="Proteomes" id="UP001327459"/>
    </source>
</evidence>
<dbReference type="RefSeq" id="WP_322522342.1">
    <property type="nucleotide sequence ID" value="NZ_CP140153.1"/>
</dbReference>
<dbReference type="Pfam" id="PF13477">
    <property type="entry name" value="Glyco_trans_4_2"/>
    <property type="match status" value="1"/>
</dbReference>
<evidence type="ECO:0000259" key="1">
    <source>
        <dbReference type="Pfam" id="PF13477"/>
    </source>
</evidence>
<dbReference type="EMBL" id="CP140153">
    <property type="protein sequence ID" value="WQH17373.1"/>
    <property type="molecule type" value="Genomic_DNA"/>
</dbReference>
<protein>
    <submittedName>
        <fullName evidence="2">Glycosyltransferase</fullName>
    </submittedName>
</protein>
<reference evidence="2 3" key="1">
    <citation type="submission" date="2023-11" db="EMBL/GenBank/DDBJ databases">
        <title>MicrobeMod: A computational toolkit for identifying prokaryotic methylation and restriction-modification with nanopore sequencing.</title>
        <authorList>
            <person name="Crits-Christoph A."/>
            <person name="Kang S.C."/>
            <person name="Lee H."/>
            <person name="Ostrov N."/>
        </authorList>
    </citation>
    <scope>NUCLEOTIDE SEQUENCE [LARGE SCALE GENOMIC DNA]</scope>
    <source>
        <strain evidence="2 3">ATCC 49870</strain>
    </source>
</reference>
<dbReference type="Proteomes" id="UP001327459">
    <property type="component" value="Chromosome"/>
</dbReference>
<keyword evidence="3" id="KW-1185">Reference proteome</keyword>
<dbReference type="Gene3D" id="3.40.50.2000">
    <property type="entry name" value="Glycogen Phosphorylase B"/>
    <property type="match status" value="2"/>
</dbReference>
<organism evidence="2 3">
    <name type="scientific">Guyparkeria halophila</name>
    <dbReference type="NCBI Taxonomy" id="47960"/>
    <lineage>
        <taxon>Bacteria</taxon>
        <taxon>Pseudomonadati</taxon>
        <taxon>Pseudomonadota</taxon>
        <taxon>Gammaproteobacteria</taxon>
        <taxon>Chromatiales</taxon>
        <taxon>Thioalkalibacteraceae</taxon>
        <taxon>Guyparkeria</taxon>
    </lineage>
</organism>
<proteinExistence type="predicted"/>
<dbReference type="InterPro" id="IPR028098">
    <property type="entry name" value="Glyco_trans_4-like_N"/>
</dbReference>
<evidence type="ECO:0000313" key="2">
    <source>
        <dbReference type="EMBL" id="WQH17373.1"/>
    </source>
</evidence>
<name>A0ABZ0Z076_9GAMM</name>
<feature type="domain" description="Glycosyltransferase subfamily 4-like N-terminal" evidence="1">
    <location>
        <begin position="2"/>
        <end position="128"/>
    </location>
</feature>
<gene>
    <name evidence="2" type="ORF">SR882_05565</name>
</gene>